<dbReference type="Pfam" id="PF00067">
    <property type="entry name" value="p450"/>
    <property type="match status" value="1"/>
</dbReference>
<dbReference type="InterPro" id="IPR001128">
    <property type="entry name" value="Cyt_P450"/>
</dbReference>
<dbReference type="GO" id="GO:0008395">
    <property type="term" value="F:steroid hydroxylase activity"/>
    <property type="evidence" value="ECO:0007669"/>
    <property type="project" value="TreeGrafter"/>
</dbReference>
<dbReference type="PANTHER" id="PTHR46696">
    <property type="entry name" value="P450, PUTATIVE (EUROFUNG)-RELATED"/>
    <property type="match status" value="1"/>
</dbReference>
<dbReference type="PROSITE" id="PS00086">
    <property type="entry name" value="CYTOCHROME_P450"/>
    <property type="match status" value="1"/>
</dbReference>
<keyword evidence="2 7" id="KW-0349">Heme</keyword>
<proteinExistence type="inferred from homology"/>
<dbReference type="Gene3D" id="1.10.630.10">
    <property type="entry name" value="Cytochrome P450"/>
    <property type="match status" value="1"/>
</dbReference>
<evidence type="ECO:0000256" key="5">
    <source>
        <dbReference type="ARBA" id="ARBA00023004"/>
    </source>
</evidence>
<dbReference type="OrthoDB" id="7052847at2"/>
<dbReference type="GO" id="GO:0020037">
    <property type="term" value="F:heme binding"/>
    <property type="evidence" value="ECO:0007669"/>
    <property type="project" value="InterPro"/>
</dbReference>
<evidence type="ECO:0000256" key="2">
    <source>
        <dbReference type="ARBA" id="ARBA00022617"/>
    </source>
</evidence>
<keyword evidence="4 7" id="KW-0560">Oxidoreductase</keyword>
<dbReference type="FunFam" id="1.10.630.10:FF:000018">
    <property type="entry name" value="Cytochrome P450 monooxygenase"/>
    <property type="match status" value="1"/>
</dbReference>
<dbReference type="PRINTS" id="PR00359">
    <property type="entry name" value="BP450"/>
</dbReference>
<comment type="caution">
    <text evidence="8">The sequence shown here is derived from an EMBL/GenBank/DDBJ whole genome shotgun (WGS) entry which is preliminary data.</text>
</comment>
<dbReference type="InterPro" id="IPR036396">
    <property type="entry name" value="Cyt_P450_sf"/>
</dbReference>
<dbReference type="GO" id="GO:0036199">
    <property type="term" value="F:cholest-4-en-3-one 26-monooxygenase activity"/>
    <property type="evidence" value="ECO:0007669"/>
    <property type="project" value="TreeGrafter"/>
</dbReference>
<keyword evidence="9" id="KW-1185">Reference proteome</keyword>
<keyword evidence="6 7" id="KW-0503">Monooxygenase</keyword>
<evidence type="ECO:0000256" key="1">
    <source>
        <dbReference type="ARBA" id="ARBA00010617"/>
    </source>
</evidence>
<dbReference type="InterPro" id="IPR017972">
    <property type="entry name" value="Cyt_P450_CS"/>
</dbReference>
<evidence type="ECO:0000256" key="7">
    <source>
        <dbReference type="RuleBase" id="RU000461"/>
    </source>
</evidence>
<dbReference type="PRINTS" id="PR00385">
    <property type="entry name" value="P450"/>
</dbReference>
<dbReference type="GO" id="GO:0006707">
    <property type="term" value="P:cholesterol catabolic process"/>
    <property type="evidence" value="ECO:0007669"/>
    <property type="project" value="TreeGrafter"/>
</dbReference>
<reference evidence="8 9" key="1">
    <citation type="journal article" date="2014" name="Genome Announc.">
        <title>Genome Sequence of Gammaproteobacterial Pseudohaliea rubra Type Strain DSM 19751, Isolated from Coastal Seawater of the Mediterranean Sea.</title>
        <authorList>
            <person name="Spring S."/>
            <person name="Fiebig A."/>
            <person name="Riedel T."/>
            <person name="Goker M."/>
            <person name="Klenk H.P."/>
        </authorList>
    </citation>
    <scope>NUCLEOTIDE SEQUENCE [LARGE SCALE GENOMIC DNA]</scope>
    <source>
        <strain evidence="8 9">DSM 19751</strain>
    </source>
</reference>
<dbReference type="STRING" id="1265313.HRUBRA_02036"/>
<gene>
    <name evidence="8" type="ORF">HRUBRA_02036</name>
</gene>
<evidence type="ECO:0000313" key="9">
    <source>
        <dbReference type="Proteomes" id="UP000029640"/>
    </source>
</evidence>
<evidence type="ECO:0000256" key="3">
    <source>
        <dbReference type="ARBA" id="ARBA00022723"/>
    </source>
</evidence>
<dbReference type="GO" id="GO:0005506">
    <property type="term" value="F:iron ion binding"/>
    <property type="evidence" value="ECO:0007669"/>
    <property type="project" value="InterPro"/>
</dbReference>
<dbReference type="PANTHER" id="PTHR46696:SF4">
    <property type="entry name" value="BIOTIN BIOSYNTHESIS CYTOCHROME P450"/>
    <property type="match status" value="1"/>
</dbReference>
<dbReference type="SUPFAM" id="SSF48264">
    <property type="entry name" value="Cytochrome P450"/>
    <property type="match status" value="1"/>
</dbReference>
<evidence type="ECO:0000256" key="4">
    <source>
        <dbReference type="ARBA" id="ARBA00023002"/>
    </source>
</evidence>
<accession>A0A095VPN4</accession>
<dbReference type="HOGENOM" id="CLU_033716_0_2_6"/>
<dbReference type="EMBL" id="AUVB01000057">
    <property type="protein sequence ID" value="KGE03350.1"/>
    <property type="molecule type" value="Genomic_DNA"/>
</dbReference>
<organism evidence="8 9">
    <name type="scientific">Pseudohaliea rubra DSM 19751</name>
    <dbReference type="NCBI Taxonomy" id="1265313"/>
    <lineage>
        <taxon>Bacteria</taxon>
        <taxon>Pseudomonadati</taxon>
        <taxon>Pseudomonadota</taxon>
        <taxon>Gammaproteobacteria</taxon>
        <taxon>Cellvibrionales</taxon>
        <taxon>Halieaceae</taxon>
        <taxon>Pseudohaliea</taxon>
    </lineage>
</organism>
<evidence type="ECO:0000256" key="6">
    <source>
        <dbReference type="ARBA" id="ARBA00023033"/>
    </source>
</evidence>
<evidence type="ECO:0000313" key="8">
    <source>
        <dbReference type="EMBL" id="KGE03350.1"/>
    </source>
</evidence>
<dbReference type="PATRIC" id="fig|1265313.6.peg.2008"/>
<keyword evidence="3 7" id="KW-0479">Metal-binding</keyword>
<keyword evidence="5 7" id="KW-0408">Iron</keyword>
<name>A0A095VPN4_9GAMM</name>
<dbReference type="AlphaFoldDB" id="A0A095VPN4"/>
<dbReference type="eggNOG" id="COG2124">
    <property type="taxonomic scope" value="Bacteria"/>
</dbReference>
<dbReference type="InterPro" id="IPR002397">
    <property type="entry name" value="Cyt_P450_B"/>
</dbReference>
<sequence>MPGKAITTRLRAMHKNPPPKIDLSDEAVVQCPYATYQILHRQGGTGVDPAIGTAVGGYQDLMALARDTATFSSSITQDGQGPRHMGVGSEPVQPDVEAIFENAHPMVNALFTADPPVHTRHRKLLSKALSPGRVRALEPHIRTVARELAEGFRAQGRLDLFRDFAVPLPVTVIADVLGVDRADLWTFKEWGDLMISGNIDVLDHAQRRRVAEAVVAFHRYFIPRIEARRARPTDDLLSEMVNAREADEPPLSTEELLPIIDQVLLAGHETTTNLIGNGVLVLLERPELLARLRENADLIEPFVEEVLRWDPPIQCTYRRATREAELGGAPITPGAMVVPLWAAAGYDPSVFPEPERFDPERPNVRKHMGFGYGPHFCAGAELARLEARIAFDTLLANCDVLALDEAESDLRRLPSFASQGYRRIVLRFSAGGATGGG</sequence>
<dbReference type="Proteomes" id="UP000029640">
    <property type="component" value="Unassembled WGS sequence"/>
</dbReference>
<protein>
    <submittedName>
        <fullName evidence="8">Putative cytochrome P450 hydroxylase</fullName>
    </submittedName>
</protein>
<comment type="similarity">
    <text evidence="1 7">Belongs to the cytochrome P450 family.</text>
</comment>